<feature type="region of interest" description="Disordered" evidence="1">
    <location>
        <begin position="57"/>
        <end position="76"/>
    </location>
</feature>
<feature type="chain" id="PRO_5041929966" description="Insulin-like domain-containing protein" evidence="2">
    <location>
        <begin position="20"/>
        <end position="232"/>
    </location>
</feature>
<dbReference type="EMBL" id="CP092625">
    <property type="protein sequence ID" value="UMM39089.1"/>
    <property type="molecule type" value="Genomic_DNA"/>
</dbReference>
<proteinExistence type="predicted"/>
<dbReference type="Proteomes" id="UP000829354">
    <property type="component" value="Chromosome X"/>
</dbReference>
<feature type="signal peptide" evidence="2">
    <location>
        <begin position="1"/>
        <end position="19"/>
    </location>
</feature>
<keyword evidence="4" id="KW-1185">Reference proteome</keyword>
<evidence type="ECO:0008006" key="5">
    <source>
        <dbReference type="Google" id="ProtNLM"/>
    </source>
</evidence>
<keyword evidence="2" id="KW-0732">Signal</keyword>
<protein>
    <recommendedName>
        <fullName evidence="5">Insulin-like domain-containing protein</fullName>
    </recommendedName>
</protein>
<evidence type="ECO:0000313" key="3">
    <source>
        <dbReference type="EMBL" id="UMM39089.1"/>
    </source>
</evidence>
<feature type="compositionally biased region" description="Polar residues" evidence="1">
    <location>
        <begin position="66"/>
        <end position="75"/>
    </location>
</feature>
<reference evidence="3 4" key="1">
    <citation type="submission" date="2022-04" db="EMBL/GenBank/DDBJ databases">
        <title>Chromosome-level reference genomes for two strains of Caenorhabditis briggsae: an improved platform for comparative genomics.</title>
        <authorList>
            <person name="Stevens L."/>
            <person name="Andersen E."/>
        </authorList>
    </citation>
    <scope>NUCLEOTIDE SEQUENCE [LARGE SCALE GENOMIC DNA]</scope>
    <source>
        <strain evidence="3">VX34</strain>
        <tissue evidence="3">Whole-organism</tissue>
    </source>
</reference>
<gene>
    <name evidence="3" type="ORF">L5515_016287</name>
</gene>
<sequence length="232" mass="26112">MMTLSFLFFSSCLLTRANCQIDAIIETYLVRENAEEHGTPLAENTIVVFHPVYTDSSENVARPDDPSTTMETGTAPSFPKPPTVLAACQRIVATIIRESFNMKYLSLLVFFFSLSAISALNVPSEVMADSISGPEFNQHNWNTHNTAFHRYWKAQIAKPDRDPELQRMIDAATVGSKTYKTRYCGDWENATQFVCRAKEIRPPVAFQEMCCTTGCTETTMRQAMCPSELDHN</sequence>
<accession>A0AAE9JR31</accession>
<organism evidence="3 4">
    <name type="scientific">Caenorhabditis briggsae</name>
    <dbReference type="NCBI Taxonomy" id="6238"/>
    <lineage>
        <taxon>Eukaryota</taxon>
        <taxon>Metazoa</taxon>
        <taxon>Ecdysozoa</taxon>
        <taxon>Nematoda</taxon>
        <taxon>Chromadorea</taxon>
        <taxon>Rhabditida</taxon>
        <taxon>Rhabditina</taxon>
        <taxon>Rhabditomorpha</taxon>
        <taxon>Rhabditoidea</taxon>
        <taxon>Rhabditidae</taxon>
        <taxon>Peloderinae</taxon>
        <taxon>Caenorhabditis</taxon>
    </lineage>
</organism>
<evidence type="ECO:0000313" key="4">
    <source>
        <dbReference type="Proteomes" id="UP000829354"/>
    </source>
</evidence>
<dbReference type="AlphaFoldDB" id="A0AAE9JR31"/>
<evidence type="ECO:0000256" key="2">
    <source>
        <dbReference type="SAM" id="SignalP"/>
    </source>
</evidence>
<name>A0AAE9JR31_CAEBR</name>
<evidence type="ECO:0000256" key="1">
    <source>
        <dbReference type="SAM" id="MobiDB-lite"/>
    </source>
</evidence>